<dbReference type="EMBL" id="BAAAID010000020">
    <property type="protein sequence ID" value="GAA0930889.1"/>
    <property type="molecule type" value="Genomic_DNA"/>
</dbReference>
<evidence type="ECO:0000313" key="3">
    <source>
        <dbReference type="Proteomes" id="UP001500418"/>
    </source>
</evidence>
<name>A0ABP4A2Z4_9ACTN</name>
<organism evidence="2 3">
    <name type="scientific">Streptomyces rhizosphaericus</name>
    <dbReference type="NCBI Taxonomy" id="114699"/>
    <lineage>
        <taxon>Bacteria</taxon>
        <taxon>Bacillati</taxon>
        <taxon>Actinomycetota</taxon>
        <taxon>Actinomycetes</taxon>
        <taxon>Kitasatosporales</taxon>
        <taxon>Streptomycetaceae</taxon>
        <taxon>Streptomyces</taxon>
        <taxon>Streptomyces violaceusniger group</taxon>
    </lineage>
</organism>
<reference evidence="3" key="1">
    <citation type="journal article" date="2019" name="Int. J. Syst. Evol. Microbiol.">
        <title>The Global Catalogue of Microorganisms (GCM) 10K type strain sequencing project: providing services to taxonomists for standard genome sequencing and annotation.</title>
        <authorList>
            <consortium name="The Broad Institute Genomics Platform"/>
            <consortium name="The Broad Institute Genome Sequencing Center for Infectious Disease"/>
            <person name="Wu L."/>
            <person name="Ma J."/>
        </authorList>
    </citation>
    <scope>NUCLEOTIDE SEQUENCE [LARGE SCALE GENOMIC DNA]</scope>
    <source>
        <strain evidence="3">JCM 11444</strain>
    </source>
</reference>
<comment type="caution">
    <text evidence="2">The sequence shown here is derived from an EMBL/GenBank/DDBJ whole genome shotgun (WGS) entry which is preliminary data.</text>
</comment>
<evidence type="ECO:0000313" key="2">
    <source>
        <dbReference type="EMBL" id="GAA0930889.1"/>
    </source>
</evidence>
<keyword evidence="3" id="KW-1185">Reference proteome</keyword>
<proteinExistence type="predicted"/>
<protein>
    <submittedName>
        <fullName evidence="2">Uncharacterized protein</fullName>
    </submittedName>
</protein>
<feature type="compositionally biased region" description="Low complexity" evidence="1">
    <location>
        <begin position="49"/>
        <end position="60"/>
    </location>
</feature>
<evidence type="ECO:0000256" key="1">
    <source>
        <dbReference type="SAM" id="MobiDB-lite"/>
    </source>
</evidence>
<sequence length="71" mass="7673">MSSEASPTASSALCGEWENLQSVRRADPEDIERAALGRQLGLPRTLLARPQPGGRFQPRPAIGESVAMVER</sequence>
<dbReference type="Proteomes" id="UP001500418">
    <property type="component" value="Unassembled WGS sequence"/>
</dbReference>
<accession>A0ABP4A2Z4</accession>
<gene>
    <name evidence="2" type="ORF">GCM10009575_035280</name>
</gene>
<feature type="region of interest" description="Disordered" evidence="1">
    <location>
        <begin position="46"/>
        <end position="71"/>
    </location>
</feature>